<accession>A0ACB7XXR0</accession>
<name>A0ACB7XXR0_9ERIC</name>
<evidence type="ECO:0000313" key="2">
    <source>
        <dbReference type="Proteomes" id="UP000828048"/>
    </source>
</evidence>
<reference evidence="1 2" key="1">
    <citation type="journal article" date="2021" name="Hortic Res">
        <title>High-quality reference genome and annotation aids understanding of berry development for evergreen blueberry (Vaccinium darrowii).</title>
        <authorList>
            <person name="Yu J."/>
            <person name="Hulse-Kemp A.M."/>
            <person name="Babiker E."/>
            <person name="Staton M."/>
        </authorList>
    </citation>
    <scope>NUCLEOTIDE SEQUENCE [LARGE SCALE GENOMIC DNA]</scope>
    <source>
        <strain evidence="2">cv. NJ 8807/NJ 8810</strain>
        <tissue evidence="1">Young leaf</tissue>
    </source>
</reference>
<gene>
    <name evidence="1" type="ORF">Vadar_008188</name>
</gene>
<comment type="caution">
    <text evidence="1">The sequence shown here is derived from an EMBL/GenBank/DDBJ whole genome shotgun (WGS) entry which is preliminary data.</text>
</comment>
<keyword evidence="2" id="KW-1185">Reference proteome</keyword>
<dbReference type="EMBL" id="CM037155">
    <property type="protein sequence ID" value="KAH7845974.1"/>
    <property type="molecule type" value="Genomic_DNA"/>
</dbReference>
<proteinExistence type="predicted"/>
<protein>
    <submittedName>
        <fullName evidence="1">Uncharacterized protein</fullName>
    </submittedName>
</protein>
<sequence length="304" mass="35602">MPIDKSAGGFRIIKIFDATEEPSYRSDEDVAICKAFVSVLEDLHDGNLKLQSDLVNGLFQKFVANRKNNERRSQESVRQRWEKIMIRCFKYHFYLTQIRYESPKGVTETEMGYKATLLYLESERQQFVMDHCWEILQHKIQWPGNTKRPNTPTRTTDLSPRSSRIAQILSVTIPSQDFNHYACRALCQYSPNGETPGGREAEKERPHGKAVAAEPETSHIDDLIDQLTKHETKAEMRKDQLEEKRLHLMKKMQERQEKQVLAKEIEADDAVMLMDTSKMDRQMQVYWALRKDEIMAKVFNRLIM</sequence>
<dbReference type="Proteomes" id="UP000828048">
    <property type="component" value="Chromosome 5"/>
</dbReference>
<evidence type="ECO:0000313" key="1">
    <source>
        <dbReference type="EMBL" id="KAH7845974.1"/>
    </source>
</evidence>
<organism evidence="1 2">
    <name type="scientific">Vaccinium darrowii</name>
    <dbReference type="NCBI Taxonomy" id="229202"/>
    <lineage>
        <taxon>Eukaryota</taxon>
        <taxon>Viridiplantae</taxon>
        <taxon>Streptophyta</taxon>
        <taxon>Embryophyta</taxon>
        <taxon>Tracheophyta</taxon>
        <taxon>Spermatophyta</taxon>
        <taxon>Magnoliopsida</taxon>
        <taxon>eudicotyledons</taxon>
        <taxon>Gunneridae</taxon>
        <taxon>Pentapetalae</taxon>
        <taxon>asterids</taxon>
        <taxon>Ericales</taxon>
        <taxon>Ericaceae</taxon>
        <taxon>Vaccinioideae</taxon>
        <taxon>Vaccinieae</taxon>
        <taxon>Vaccinium</taxon>
    </lineage>
</organism>